<evidence type="ECO:0000313" key="1">
    <source>
        <dbReference type="EMBL" id="GAA5151731.1"/>
    </source>
</evidence>
<comment type="caution">
    <text evidence="1">The sequence shown here is derived from an EMBL/GenBank/DDBJ whole genome shotgun (WGS) entry which is preliminary data.</text>
</comment>
<proteinExistence type="predicted"/>
<dbReference type="Proteomes" id="UP001428817">
    <property type="component" value="Unassembled WGS sequence"/>
</dbReference>
<reference evidence="2" key="1">
    <citation type="journal article" date="2019" name="Int. J. Syst. Evol. Microbiol.">
        <title>The Global Catalogue of Microorganisms (GCM) 10K type strain sequencing project: providing services to taxonomists for standard genome sequencing and annotation.</title>
        <authorList>
            <consortium name="The Broad Institute Genomics Platform"/>
            <consortium name="The Broad Institute Genome Sequencing Center for Infectious Disease"/>
            <person name="Wu L."/>
            <person name="Ma J."/>
        </authorList>
    </citation>
    <scope>NUCLEOTIDE SEQUENCE [LARGE SCALE GENOMIC DNA]</scope>
    <source>
        <strain evidence="2">JCM 18303</strain>
    </source>
</reference>
<name>A0ABP9PT47_9PSEU</name>
<accession>A0ABP9PT47</accession>
<sequence length="116" mass="13225">MRDPRQHLIHIDGSGAPLTDRRFVWLRDHGQSRTSTASSAFRSRKAMLARLGNLFNFRKQIQFSMTTLAATHRSGAIGEQTENWALLQEKSRTKVAAHPLPDRRTRRQSIAISECL</sequence>
<organism evidence="1 2">
    <name type="scientific">Pseudonocardia eucalypti</name>
    <dbReference type="NCBI Taxonomy" id="648755"/>
    <lineage>
        <taxon>Bacteria</taxon>
        <taxon>Bacillati</taxon>
        <taxon>Actinomycetota</taxon>
        <taxon>Actinomycetes</taxon>
        <taxon>Pseudonocardiales</taxon>
        <taxon>Pseudonocardiaceae</taxon>
        <taxon>Pseudonocardia</taxon>
    </lineage>
</organism>
<keyword evidence="2" id="KW-1185">Reference proteome</keyword>
<evidence type="ECO:0000313" key="2">
    <source>
        <dbReference type="Proteomes" id="UP001428817"/>
    </source>
</evidence>
<dbReference type="EMBL" id="BAABJP010000007">
    <property type="protein sequence ID" value="GAA5151731.1"/>
    <property type="molecule type" value="Genomic_DNA"/>
</dbReference>
<protein>
    <submittedName>
        <fullName evidence="1">Uncharacterized protein</fullName>
    </submittedName>
</protein>
<gene>
    <name evidence="1" type="ORF">GCM10023321_19270</name>
</gene>